<dbReference type="InterPro" id="IPR045584">
    <property type="entry name" value="Pilin-like"/>
</dbReference>
<evidence type="ECO:0000256" key="1">
    <source>
        <dbReference type="ARBA" id="ARBA00004167"/>
    </source>
</evidence>
<comment type="subcellular location">
    <subcellularLocation>
        <location evidence="1">Membrane</location>
        <topology evidence="1">Single-pass membrane protein</topology>
    </subcellularLocation>
</comment>
<evidence type="ECO:0000313" key="8">
    <source>
        <dbReference type="Proteomes" id="UP000176751"/>
    </source>
</evidence>
<dbReference type="InterPro" id="IPR012902">
    <property type="entry name" value="N_methyl_site"/>
</dbReference>
<evidence type="ECO:0000256" key="3">
    <source>
        <dbReference type="ARBA" id="ARBA00022692"/>
    </source>
</evidence>
<protein>
    <recommendedName>
        <fullName evidence="9">Type II secretion system protein GspG C-terminal domain-containing protein</fullName>
    </recommendedName>
</protein>
<evidence type="ECO:0000256" key="6">
    <source>
        <dbReference type="SAM" id="Phobius"/>
    </source>
</evidence>
<gene>
    <name evidence="7" type="ORF">A2196_03415</name>
</gene>
<dbReference type="PANTHER" id="PTHR30093">
    <property type="entry name" value="GENERAL SECRETION PATHWAY PROTEIN G"/>
    <property type="match status" value="1"/>
</dbReference>
<sequence>MYTGIEMLSAQKKVGLLRLKLQNSFTLIELLIVIAILGILAAAVLVTVNPSKRAAQARDAQRKNDISAIANALIGYYALIGVYPGEGTCDTSIGRGADPCSSLGNNDWSSNPNYNINQDLVVNQAFLKKLPTDPINKGKYYYKYEPLANPGDSTPARCDAGVSNKCYRYWIGVRLEAPSISGVGDIVFRCTDDTTLAAGAGCKEVDFAGANFDTAATIR</sequence>
<dbReference type="STRING" id="1797737.A2196_03415"/>
<evidence type="ECO:0000256" key="2">
    <source>
        <dbReference type="ARBA" id="ARBA00022481"/>
    </source>
</evidence>
<dbReference type="Proteomes" id="UP000176751">
    <property type="component" value="Unassembled WGS sequence"/>
</dbReference>
<dbReference type="SUPFAM" id="SSF54523">
    <property type="entry name" value="Pili subunits"/>
    <property type="match status" value="1"/>
</dbReference>
<comment type="caution">
    <text evidence="7">The sequence shown here is derived from an EMBL/GenBank/DDBJ whole genome shotgun (WGS) entry which is preliminary data.</text>
</comment>
<dbReference type="PRINTS" id="PR00885">
    <property type="entry name" value="BCTERIALGSPH"/>
</dbReference>
<dbReference type="GO" id="GO:0015627">
    <property type="term" value="C:type II protein secretion system complex"/>
    <property type="evidence" value="ECO:0007669"/>
    <property type="project" value="InterPro"/>
</dbReference>
<evidence type="ECO:0000256" key="5">
    <source>
        <dbReference type="ARBA" id="ARBA00023136"/>
    </source>
</evidence>
<proteinExistence type="predicted"/>
<organism evidence="7 8">
    <name type="scientific">Candidatus Curtissbacteria bacterium RIFOXYA1_FULL_41_14</name>
    <dbReference type="NCBI Taxonomy" id="1797737"/>
    <lineage>
        <taxon>Bacteria</taxon>
        <taxon>Candidatus Curtissiibacteriota</taxon>
    </lineage>
</organism>
<keyword evidence="4 6" id="KW-1133">Transmembrane helix</keyword>
<dbReference type="AlphaFoldDB" id="A0A1F5HF87"/>
<dbReference type="EMBL" id="MFCA01000010">
    <property type="protein sequence ID" value="OGE02736.1"/>
    <property type="molecule type" value="Genomic_DNA"/>
</dbReference>
<dbReference type="Gene3D" id="3.30.700.10">
    <property type="entry name" value="Glycoprotein, Type 4 Pilin"/>
    <property type="match status" value="1"/>
</dbReference>
<dbReference type="InterPro" id="IPR002416">
    <property type="entry name" value="T2SS_protein-GspH"/>
</dbReference>
<name>A0A1F5HF87_9BACT</name>
<dbReference type="PANTHER" id="PTHR30093:SF44">
    <property type="entry name" value="TYPE II SECRETION SYSTEM CORE PROTEIN G"/>
    <property type="match status" value="1"/>
</dbReference>
<evidence type="ECO:0008006" key="9">
    <source>
        <dbReference type="Google" id="ProtNLM"/>
    </source>
</evidence>
<evidence type="ECO:0000256" key="4">
    <source>
        <dbReference type="ARBA" id="ARBA00022989"/>
    </source>
</evidence>
<dbReference type="GO" id="GO:0015628">
    <property type="term" value="P:protein secretion by the type II secretion system"/>
    <property type="evidence" value="ECO:0007669"/>
    <property type="project" value="InterPro"/>
</dbReference>
<dbReference type="Pfam" id="PF07963">
    <property type="entry name" value="N_methyl"/>
    <property type="match status" value="1"/>
</dbReference>
<dbReference type="NCBIfam" id="TIGR02532">
    <property type="entry name" value="IV_pilin_GFxxxE"/>
    <property type="match status" value="1"/>
</dbReference>
<reference evidence="7 8" key="1">
    <citation type="journal article" date="2016" name="Nat. Commun.">
        <title>Thousands of microbial genomes shed light on interconnected biogeochemical processes in an aquifer system.</title>
        <authorList>
            <person name="Anantharaman K."/>
            <person name="Brown C.T."/>
            <person name="Hug L.A."/>
            <person name="Sharon I."/>
            <person name="Castelle C.J."/>
            <person name="Probst A.J."/>
            <person name="Thomas B.C."/>
            <person name="Singh A."/>
            <person name="Wilkins M.J."/>
            <person name="Karaoz U."/>
            <person name="Brodie E.L."/>
            <person name="Williams K.H."/>
            <person name="Hubbard S.S."/>
            <person name="Banfield J.F."/>
        </authorList>
    </citation>
    <scope>NUCLEOTIDE SEQUENCE [LARGE SCALE GENOMIC DNA]</scope>
</reference>
<evidence type="ECO:0000313" key="7">
    <source>
        <dbReference type="EMBL" id="OGE02736.1"/>
    </source>
</evidence>
<dbReference type="GO" id="GO:0016020">
    <property type="term" value="C:membrane"/>
    <property type="evidence" value="ECO:0007669"/>
    <property type="project" value="UniProtKB-SubCell"/>
</dbReference>
<keyword evidence="5 6" id="KW-0472">Membrane</keyword>
<feature type="transmembrane region" description="Helical" evidence="6">
    <location>
        <begin position="25"/>
        <end position="48"/>
    </location>
</feature>
<keyword evidence="2" id="KW-0488">Methylation</keyword>
<keyword evidence="3 6" id="KW-0812">Transmembrane</keyword>
<accession>A0A1F5HF87</accession>